<dbReference type="Pfam" id="PF13975">
    <property type="entry name" value="gag-asp_proteas"/>
    <property type="match status" value="1"/>
</dbReference>
<name>K7AT63_9ALTE</name>
<dbReference type="Gene3D" id="2.40.70.10">
    <property type="entry name" value="Acid Proteases"/>
    <property type="match status" value="1"/>
</dbReference>
<dbReference type="eggNOG" id="COG3577">
    <property type="taxonomic scope" value="Bacteria"/>
</dbReference>
<keyword evidence="1" id="KW-0378">Hydrolase</keyword>
<accession>K7AT63</accession>
<protein>
    <recommendedName>
        <fullName evidence="3">Peptidase A2 domain-containing protein</fullName>
    </recommendedName>
</protein>
<dbReference type="InterPro" id="IPR034122">
    <property type="entry name" value="Retropepsin-like_bacterial"/>
</dbReference>
<evidence type="ECO:0000259" key="3">
    <source>
        <dbReference type="PROSITE" id="PS50175"/>
    </source>
</evidence>
<dbReference type="GO" id="GO:0004190">
    <property type="term" value="F:aspartic-type endopeptidase activity"/>
    <property type="evidence" value="ECO:0007669"/>
    <property type="project" value="InterPro"/>
</dbReference>
<dbReference type="InterPro" id="IPR001995">
    <property type="entry name" value="Peptidase_A2_cat"/>
</dbReference>
<proteinExistence type="predicted"/>
<dbReference type="InterPro" id="IPR001969">
    <property type="entry name" value="Aspartic_peptidase_AS"/>
</dbReference>
<dbReference type="PROSITE" id="PS00141">
    <property type="entry name" value="ASP_PROTEASE"/>
    <property type="match status" value="1"/>
</dbReference>
<dbReference type="RefSeq" id="WP_007639446.1">
    <property type="nucleotide sequence ID" value="NC_020514.1"/>
</dbReference>
<dbReference type="GO" id="GO:0006508">
    <property type="term" value="P:proteolysis"/>
    <property type="evidence" value="ECO:0007669"/>
    <property type="project" value="InterPro"/>
</dbReference>
<gene>
    <name evidence="4" type="ORF">C427_1376</name>
</gene>
<dbReference type="STRING" id="1129794.C427_1376"/>
<dbReference type="InterPro" id="IPR021109">
    <property type="entry name" value="Peptidase_aspartic_dom_sf"/>
</dbReference>
<sequence>MNRWTSLLLLCLGASLALNLYFLSNTPKRNLLTSSENKNSMVQPKTSSEPRLNLTFTDDLANQSSQTPPAIDSDNPNHSPPFKQTESSRAELLAQASSWLTEHKVLKLGAFLQRYLKQYPQDMDFLLLEAKLKVETTLLSDAIAHYYDLLRKPMTSVQHNEIEQQIEQLSKNTIKQLRHNYSWDILAMFVEPLLQLEPNNRLYILSLAMAYAELFQEGLMENVLASLDFNDTDAQRIRNIIVAQQISPVNDDNDESDKLDAGETNTNLGQPIPLKQFGDQYVVAAQLSSNPVALLIDTGASVTAISKQYFDNLSNRYKINYLGRFSIGTAGGSIMAPIYQFQELTINHVTVQNLPVVILPMQSIANADGLLGMNFLREFDFKIDQRQSVMFIK</sequence>
<dbReference type="EMBL" id="CP003837">
    <property type="protein sequence ID" value="AGH43485.1"/>
    <property type="molecule type" value="Genomic_DNA"/>
</dbReference>
<dbReference type="PATRIC" id="fig|1129794.4.peg.1361"/>
<feature type="domain" description="Peptidase A2" evidence="3">
    <location>
        <begin position="292"/>
        <end position="375"/>
    </location>
</feature>
<evidence type="ECO:0000313" key="4">
    <source>
        <dbReference type="EMBL" id="AGH43485.1"/>
    </source>
</evidence>
<evidence type="ECO:0000256" key="1">
    <source>
        <dbReference type="ARBA" id="ARBA00022801"/>
    </source>
</evidence>
<dbReference type="HOGENOM" id="CLU_058207_0_0_6"/>
<evidence type="ECO:0000256" key="2">
    <source>
        <dbReference type="SAM" id="MobiDB-lite"/>
    </source>
</evidence>
<organism evidence="4 5">
    <name type="scientific">Paraglaciecola psychrophila 170</name>
    <dbReference type="NCBI Taxonomy" id="1129794"/>
    <lineage>
        <taxon>Bacteria</taxon>
        <taxon>Pseudomonadati</taxon>
        <taxon>Pseudomonadota</taxon>
        <taxon>Gammaproteobacteria</taxon>
        <taxon>Alteromonadales</taxon>
        <taxon>Alteromonadaceae</taxon>
        <taxon>Paraglaciecola</taxon>
    </lineage>
</organism>
<dbReference type="OrthoDB" id="5697241at2"/>
<keyword evidence="5" id="KW-1185">Reference proteome</keyword>
<dbReference type="AlphaFoldDB" id="K7AT63"/>
<dbReference type="SUPFAM" id="SSF50630">
    <property type="entry name" value="Acid proteases"/>
    <property type="match status" value="1"/>
</dbReference>
<dbReference type="CDD" id="cd05483">
    <property type="entry name" value="retropepsin_like_bacteria"/>
    <property type="match status" value="1"/>
</dbReference>
<feature type="region of interest" description="Disordered" evidence="2">
    <location>
        <begin position="63"/>
        <end position="86"/>
    </location>
</feature>
<dbReference type="PROSITE" id="PS50175">
    <property type="entry name" value="ASP_PROT_RETROV"/>
    <property type="match status" value="1"/>
</dbReference>
<evidence type="ECO:0000313" key="5">
    <source>
        <dbReference type="Proteomes" id="UP000011864"/>
    </source>
</evidence>
<reference evidence="4 5" key="1">
    <citation type="journal article" date="2013" name="Genome Announc.">
        <title>Complete Genome Sequence of Glaciecola psychrophila Strain 170T.</title>
        <authorList>
            <person name="Yin J."/>
            <person name="Chen J."/>
            <person name="Liu G."/>
            <person name="Yu Y."/>
            <person name="Song L."/>
            <person name="Wang X."/>
            <person name="Qu X."/>
        </authorList>
    </citation>
    <scope>NUCLEOTIDE SEQUENCE [LARGE SCALE GENOMIC DNA]</scope>
    <source>
        <strain evidence="4 5">170</strain>
    </source>
</reference>
<dbReference type="Proteomes" id="UP000011864">
    <property type="component" value="Chromosome"/>
</dbReference>
<dbReference type="KEGG" id="gps:C427_1376"/>